<dbReference type="GO" id="GO:0016989">
    <property type="term" value="F:sigma factor antagonist activity"/>
    <property type="evidence" value="ECO:0007669"/>
    <property type="project" value="TreeGrafter"/>
</dbReference>
<dbReference type="Pfam" id="PF10099">
    <property type="entry name" value="RskA_C"/>
    <property type="match status" value="1"/>
</dbReference>
<dbReference type="EMBL" id="JAEPBG010000008">
    <property type="protein sequence ID" value="MBK4736723.1"/>
    <property type="molecule type" value="Genomic_DNA"/>
</dbReference>
<sequence>MNHRKLQDNDRLREHLASAYVLGTLKGGARRRFEAWIARDAVLAQTVSDWEGRLGPMAEFAPSAPPPARAWQAIEARLGLEARPARTSAWQRLRDSLSFWRGLSLASTAVAAVLLAVLMLQPPASAPAPSSMAMLASANGEPMVAVSANKQQLTVRVVGAVPMAPDRSLELWAIPAQGAPQSLGLIDANGVVTIRMPPNVTPSTMPLLAVSMEPRGGSPNPRAPSGPVMYKGAWMRI</sequence>
<evidence type="ECO:0000313" key="4">
    <source>
        <dbReference type="Proteomes" id="UP000622890"/>
    </source>
</evidence>
<name>A0A934W8E9_9BURK</name>
<dbReference type="Proteomes" id="UP000622890">
    <property type="component" value="Unassembled WGS sequence"/>
</dbReference>
<keyword evidence="1" id="KW-1133">Transmembrane helix</keyword>
<dbReference type="InterPro" id="IPR051474">
    <property type="entry name" value="Anti-sigma-K/W_factor"/>
</dbReference>
<comment type="caution">
    <text evidence="3">The sequence shown here is derived from an EMBL/GenBank/DDBJ whole genome shotgun (WGS) entry which is preliminary data.</text>
</comment>
<evidence type="ECO:0000259" key="2">
    <source>
        <dbReference type="Pfam" id="PF10099"/>
    </source>
</evidence>
<dbReference type="GO" id="GO:0005886">
    <property type="term" value="C:plasma membrane"/>
    <property type="evidence" value="ECO:0007669"/>
    <property type="project" value="InterPro"/>
</dbReference>
<organism evidence="3 4">
    <name type="scientific">Noviherbaspirillum pedocola</name>
    <dbReference type="NCBI Taxonomy" id="2801341"/>
    <lineage>
        <taxon>Bacteria</taxon>
        <taxon>Pseudomonadati</taxon>
        <taxon>Pseudomonadota</taxon>
        <taxon>Betaproteobacteria</taxon>
        <taxon>Burkholderiales</taxon>
        <taxon>Oxalobacteraceae</taxon>
        <taxon>Noviherbaspirillum</taxon>
    </lineage>
</organism>
<keyword evidence="1" id="KW-0472">Membrane</keyword>
<keyword evidence="4" id="KW-1185">Reference proteome</keyword>
<gene>
    <name evidence="3" type="ORF">JJB74_19020</name>
</gene>
<dbReference type="RefSeq" id="WP_200594421.1">
    <property type="nucleotide sequence ID" value="NZ_JAEPBG010000008.1"/>
</dbReference>
<feature type="domain" description="Anti-sigma K factor RskA C-terminal" evidence="2">
    <location>
        <begin position="106"/>
        <end position="228"/>
    </location>
</feature>
<dbReference type="InterPro" id="IPR018764">
    <property type="entry name" value="RskA_C"/>
</dbReference>
<accession>A0A934W8E9</accession>
<dbReference type="PANTHER" id="PTHR37461">
    <property type="entry name" value="ANTI-SIGMA-K FACTOR RSKA"/>
    <property type="match status" value="1"/>
</dbReference>
<feature type="transmembrane region" description="Helical" evidence="1">
    <location>
        <begin position="99"/>
        <end position="120"/>
    </location>
</feature>
<dbReference type="PANTHER" id="PTHR37461:SF1">
    <property type="entry name" value="ANTI-SIGMA-K FACTOR RSKA"/>
    <property type="match status" value="1"/>
</dbReference>
<dbReference type="AlphaFoldDB" id="A0A934W8E9"/>
<proteinExistence type="predicted"/>
<protein>
    <submittedName>
        <fullName evidence="3">Anti-sigma factor</fullName>
    </submittedName>
</protein>
<evidence type="ECO:0000256" key="1">
    <source>
        <dbReference type="SAM" id="Phobius"/>
    </source>
</evidence>
<evidence type="ECO:0000313" key="3">
    <source>
        <dbReference type="EMBL" id="MBK4736723.1"/>
    </source>
</evidence>
<keyword evidence="1" id="KW-0812">Transmembrane</keyword>
<dbReference type="GO" id="GO:0006417">
    <property type="term" value="P:regulation of translation"/>
    <property type="evidence" value="ECO:0007669"/>
    <property type="project" value="TreeGrafter"/>
</dbReference>
<reference evidence="3" key="1">
    <citation type="submission" date="2021-01" db="EMBL/GenBank/DDBJ databases">
        <title>Genome sequence of strain Noviherbaspirillum sp. DKR-6.</title>
        <authorList>
            <person name="Chaudhary D.K."/>
        </authorList>
    </citation>
    <scope>NUCLEOTIDE SEQUENCE</scope>
    <source>
        <strain evidence="3">DKR-6</strain>
    </source>
</reference>